<keyword evidence="2" id="KW-1185">Reference proteome</keyword>
<dbReference type="OrthoDB" id="3564804at2759"/>
<organism evidence="1 2">
    <name type="scientific">Decorospora gaudefroyi</name>
    <dbReference type="NCBI Taxonomy" id="184978"/>
    <lineage>
        <taxon>Eukaryota</taxon>
        <taxon>Fungi</taxon>
        <taxon>Dikarya</taxon>
        <taxon>Ascomycota</taxon>
        <taxon>Pezizomycotina</taxon>
        <taxon>Dothideomycetes</taxon>
        <taxon>Pleosporomycetidae</taxon>
        <taxon>Pleosporales</taxon>
        <taxon>Pleosporineae</taxon>
        <taxon>Pleosporaceae</taxon>
        <taxon>Decorospora</taxon>
    </lineage>
</organism>
<protein>
    <submittedName>
        <fullName evidence="1">Uncharacterized protein</fullName>
    </submittedName>
</protein>
<dbReference type="AlphaFoldDB" id="A0A6A5K0W4"/>
<evidence type="ECO:0000313" key="2">
    <source>
        <dbReference type="Proteomes" id="UP000800040"/>
    </source>
</evidence>
<proteinExistence type="predicted"/>
<gene>
    <name evidence="1" type="ORF">BDW02DRAFT_513458</name>
</gene>
<evidence type="ECO:0000313" key="1">
    <source>
        <dbReference type="EMBL" id="KAF1828044.1"/>
    </source>
</evidence>
<reference evidence="1" key="1">
    <citation type="submission" date="2020-01" db="EMBL/GenBank/DDBJ databases">
        <authorList>
            <consortium name="DOE Joint Genome Institute"/>
            <person name="Haridas S."/>
            <person name="Albert R."/>
            <person name="Binder M."/>
            <person name="Bloem J."/>
            <person name="Labutti K."/>
            <person name="Salamov A."/>
            <person name="Andreopoulos B."/>
            <person name="Baker S.E."/>
            <person name="Barry K."/>
            <person name="Bills G."/>
            <person name="Bluhm B.H."/>
            <person name="Cannon C."/>
            <person name="Castanera R."/>
            <person name="Culley D.E."/>
            <person name="Daum C."/>
            <person name="Ezra D."/>
            <person name="Gonzalez J.B."/>
            <person name="Henrissat B."/>
            <person name="Kuo A."/>
            <person name="Liang C."/>
            <person name="Lipzen A."/>
            <person name="Lutzoni F."/>
            <person name="Magnuson J."/>
            <person name="Mondo S."/>
            <person name="Nolan M."/>
            <person name="Ohm R."/>
            <person name="Pangilinan J."/>
            <person name="Park H.-J."/>
            <person name="Ramirez L."/>
            <person name="Alfaro M."/>
            <person name="Sun H."/>
            <person name="Tritt A."/>
            <person name="Yoshinaga Y."/>
            <person name="Zwiers L.-H."/>
            <person name="Turgeon B.G."/>
            <person name="Goodwin S.B."/>
            <person name="Spatafora J.W."/>
            <person name="Crous P.W."/>
            <person name="Grigoriev I.V."/>
        </authorList>
    </citation>
    <scope>NUCLEOTIDE SEQUENCE</scope>
    <source>
        <strain evidence="1">P77</strain>
    </source>
</reference>
<dbReference type="Proteomes" id="UP000800040">
    <property type="component" value="Unassembled WGS sequence"/>
</dbReference>
<feature type="non-terminal residue" evidence="1">
    <location>
        <position position="1"/>
    </location>
</feature>
<sequence>SVRALTNLSKLYNNKLRFTRDLYNVFNLKLNIFYNLCTKARVTIDYYSTTFSTILRGKA</sequence>
<dbReference type="EMBL" id="ML975742">
    <property type="protein sequence ID" value="KAF1828044.1"/>
    <property type="molecule type" value="Genomic_DNA"/>
</dbReference>
<name>A0A6A5K0W4_9PLEO</name>
<accession>A0A6A5K0W4</accession>